<dbReference type="InterPro" id="IPR000182">
    <property type="entry name" value="GNAT_dom"/>
</dbReference>
<sequence>MRIRPGRPDEAQALSDLAAATFPLACPPELGADDITAFIAEHLSPARTTVYLTDTDHYRVQVAQAPSGLVGYTLVVLPRTPDEPPYADDVAALVPDRPAAELSKCYVYPEYQGTGVAGALLGAAAAQAAAVQIDGQPLRTLWLGTNADNWRAQASYRKQGFATAGPRTFRVGDQLMDDVVMVLDLTSHRDDVRQTTPPPHGRS</sequence>
<gene>
    <name evidence="2" type="ORF">ACFSE6_16220</name>
</gene>
<dbReference type="RefSeq" id="WP_388009578.1">
    <property type="nucleotide sequence ID" value="NZ_JBHUEE010000009.1"/>
</dbReference>
<keyword evidence="3" id="KW-1185">Reference proteome</keyword>
<dbReference type="GO" id="GO:0016746">
    <property type="term" value="F:acyltransferase activity"/>
    <property type="evidence" value="ECO:0007669"/>
    <property type="project" value="UniProtKB-KW"/>
</dbReference>
<comment type="caution">
    <text evidence="2">The sequence shown here is derived from an EMBL/GenBank/DDBJ whole genome shotgun (WGS) entry which is preliminary data.</text>
</comment>
<evidence type="ECO:0000259" key="1">
    <source>
        <dbReference type="PROSITE" id="PS51186"/>
    </source>
</evidence>
<evidence type="ECO:0000313" key="2">
    <source>
        <dbReference type="EMBL" id="MFD1719391.1"/>
    </source>
</evidence>
<dbReference type="Gene3D" id="3.40.630.30">
    <property type="match status" value="1"/>
</dbReference>
<dbReference type="EMBL" id="JBHUEE010000009">
    <property type="protein sequence ID" value="MFD1719391.1"/>
    <property type="molecule type" value="Genomic_DNA"/>
</dbReference>
<evidence type="ECO:0000313" key="3">
    <source>
        <dbReference type="Proteomes" id="UP001597277"/>
    </source>
</evidence>
<feature type="domain" description="N-acetyltransferase" evidence="1">
    <location>
        <begin position="1"/>
        <end position="186"/>
    </location>
</feature>
<reference evidence="3" key="1">
    <citation type="journal article" date="2019" name="Int. J. Syst. Evol. Microbiol.">
        <title>The Global Catalogue of Microorganisms (GCM) 10K type strain sequencing project: providing services to taxonomists for standard genome sequencing and annotation.</title>
        <authorList>
            <consortium name="The Broad Institute Genomics Platform"/>
            <consortium name="The Broad Institute Genome Sequencing Center for Infectious Disease"/>
            <person name="Wu L."/>
            <person name="Ma J."/>
        </authorList>
    </citation>
    <scope>NUCLEOTIDE SEQUENCE [LARGE SCALE GENOMIC DNA]</scope>
    <source>
        <strain evidence="3">JCM 17130</strain>
    </source>
</reference>
<dbReference type="SUPFAM" id="SSF55729">
    <property type="entry name" value="Acyl-CoA N-acyltransferases (Nat)"/>
    <property type="match status" value="1"/>
</dbReference>
<organism evidence="2 3">
    <name type="scientific">Georgenia deserti</name>
    <dbReference type="NCBI Taxonomy" id="2093781"/>
    <lineage>
        <taxon>Bacteria</taxon>
        <taxon>Bacillati</taxon>
        <taxon>Actinomycetota</taxon>
        <taxon>Actinomycetes</taxon>
        <taxon>Micrococcales</taxon>
        <taxon>Bogoriellaceae</taxon>
        <taxon>Georgenia</taxon>
    </lineage>
</organism>
<proteinExistence type="predicted"/>
<name>A0ABW4L752_9MICO</name>
<dbReference type="Proteomes" id="UP001597277">
    <property type="component" value="Unassembled WGS sequence"/>
</dbReference>
<accession>A0ABW4L752</accession>
<dbReference type="EC" id="2.3.-.-" evidence="2"/>
<keyword evidence="2" id="KW-0012">Acyltransferase</keyword>
<dbReference type="InterPro" id="IPR016181">
    <property type="entry name" value="Acyl_CoA_acyltransferase"/>
</dbReference>
<dbReference type="Pfam" id="PF00583">
    <property type="entry name" value="Acetyltransf_1"/>
    <property type="match status" value="1"/>
</dbReference>
<dbReference type="PROSITE" id="PS51186">
    <property type="entry name" value="GNAT"/>
    <property type="match status" value="1"/>
</dbReference>
<protein>
    <submittedName>
        <fullName evidence="2">GNAT family N-acetyltransferase</fullName>
        <ecNumber evidence="2">2.3.-.-</ecNumber>
    </submittedName>
</protein>
<keyword evidence="2" id="KW-0808">Transferase</keyword>